<evidence type="ECO:0000256" key="10">
    <source>
        <dbReference type="PROSITE-ProRule" id="PRU01363"/>
    </source>
</evidence>
<dbReference type="PANTHER" id="PTHR43775">
    <property type="entry name" value="FATTY ACID SYNTHASE"/>
    <property type="match status" value="1"/>
</dbReference>
<dbReference type="SUPFAM" id="SSF47336">
    <property type="entry name" value="ACP-like"/>
    <property type="match status" value="4"/>
</dbReference>
<dbReference type="Gene3D" id="3.30.70.3290">
    <property type="match status" value="1"/>
</dbReference>
<organism evidence="15 16">
    <name type="scientific">Paenibacillus forsythiae</name>
    <dbReference type="NCBI Taxonomy" id="365616"/>
    <lineage>
        <taxon>Bacteria</taxon>
        <taxon>Bacillati</taxon>
        <taxon>Bacillota</taxon>
        <taxon>Bacilli</taxon>
        <taxon>Bacillales</taxon>
        <taxon>Paenibacillaceae</taxon>
        <taxon>Paenibacillus</taxon>
    </lineage>
</organism>
<feature type="domain" description="Carrier" evidence="12">
    <location>
        <begin position="927"/>
        <end position="1004"/>
    </location>
</feature>
<reference evidence="15 16" key="1">
    <citation type="submission" date="2023-07" db="EMBL/GenBank/DDBJ databases">
        <title>Genomic Encyclopedia of Type Strains, Phase IV (KMG-IV): sequencing the most valuable type-strain genomes for metagenomic binning, comparative biology and taxonomic classification.</title>
        <authorList>
            <person name="Goeker M."/>
        </authorList>
    </citation>
    <scope>NUCLEOTIDE SEQUENCE [LARGE SCALE GENOMIC DNA]</scope>
    <source>
        <strain evidence="15 16">T98</strain>
    </source>
</reference>
<dbReference type="InterPro" id="IPR016039">
    <property type="entry name" value="Thiolase-like"/>
</dbReference>
<dbReference type="GO" id="GO:0008168">
    <property type="term" value="F:methyltransferase activity"/>
    <property type="evidence" value="ECO:0007669"/>
    <property type="project" value="UniProtKB-KW"/>
</dbReference>
<dbReference type="PROSITE" id="PS00012">
    <property type="entry name" value="PHOSPHOPANTETHEINE"/>
    <property type="match status" value="1"/>
</dbReference>
<evidence type="ECO:0000256" key="7">
    <source>
        <dbReference type="ARBA" id="ARBA00022679"/>
    </source>
</evidence>
<dbReference type="SMART" id="SM00822">
    <property type="entry name" value="PKS_KR"/>
    <property type="match status" value="1"/>
</dbReference>
<dbReference type="CDD" id="cd00833">
    <property type="entry name" value="PKS"/>
    <property type="match status" value="2"/>
</dbReference>
<dbReference type="PANTHER" id="PTHR43775:SF37">
    <property type="entry name" value="SI:DKEY-61P9.11"/>
    <property type="match status" value="1"/>
</dbReference>
<keyword evidence="9" id="KW-0511">Multifunctional enzyme</keyword>
<feature type="domain" description="Ketosynthase family 3 (KS3)" evidence="13">
    <location>
        <begin position="429"/>
        <end position="867"/>
    </location>
</feature>
<feature type="region of interest" description="N-terminal hotdog fold" evidence="10">
    <location>
        <begin position="1174"/>
        <end position="1300"/>
    </location>
</feature>
<dbReference type="Pfam" id="PF00109">
    <property type="entry name" value="ketoacyl-synt"/>
    <property type="match status" value="2"/>
</dbReference>
<dbReference type="InterPro" id="IPR042104">
    <property type="entry name" value="PKS_dehydratase_sf"/>
</dbReference>
<dbReference type="InterPro" id="IPR057326">
    <property type="entry name" value="KR_dom"/>
</dbReference>
<keyword evidence="8" id="KW-0677">Repeat</keyword>
<dbReference type="InterPro" id="IPR006162">
    <property type="entry name" value="Ppantetheine_attach_site"/>
</dbReference>
<dbReference type="Pfam" id="PF22621">
    <property type="entry name" value="CurL-like_PKS_C"/>
    <property type="match status" value="1"/>
</dbReference>
<dbReference type="CDD" id="cd08953">
    <property type="entry name" value="KR_2_SDR_x"/>
    <property type="match status" value="1"/>
</dbReference>
<comment type="caution">
    <text evidence="15">The sequence shown here is derived from an EMBL/GenBank/DDBJ whole genome shotgun (WGS) entry which is preliminary data.</text>
</comment>
<dbReference type="SUPFAM" id="SSF51735">
    <property type="entry name" value="NAD(P)-binding Rossmann-fold domains"/>
    <property type="match status" value="4"/>
</dbReference>
<feature type="active site" description="Proton acceptor; for dehydratase activity" evidence="10">
    <location>
        <position position="1203"/>
    </location>
</feature>
<dbReference type="PROSITE" id="PS00606">
    <property type="entry name" value="KS3_1"/>
    <property type="match status" value="1"/>
</dbReference>
<dbReference type="CDD" id="cd02440">
    <property type="entry name" value="AdoMet_MTases"/>
    <property type="match status" value="1"/>
</dbReference>
<evidence type="ECO:0000256" key="2">
    <source>
        <dbReference type="ARBA" id="ARBA00004496"/>
    </source>
</evidence>
<dbReference type="InterPro" id="IPR049551">
    <property type="entry name" value="PKS_DH_C"/>
</dbReference>
<protein>
    <submittedName>
        <fullName evidence="15">Acyl transferase domain-containing protein/acyl carrier protein/SAM-dependent methyltransferase</fullName>
    </submittedName>
</protein>
<keyword evidence="16" id="KW-1185">Reference proteome</keyword>
<dbReference type="SUPFAM" id="SSF53335">
    <property type="entry name" value="S-adenosyl-L-methionine-dependent methyltransferases"/>
    <property type="match status" value="1"/>
</dbReference>
<dbReference type="Gene3D" id="3.40.50.720">
    <property type="entry name" value="NAD(P)-binding Rossmann-like Domain"/>
    <property type="match status" value="2"/>
</dbReference>
<feature type="region of interest" description="N-terminal hotdog fold" evidence="10">
    <location>
        <begin position="1"/>
        <end position="107"/>
    </location>
</feature>
<feature type="domain" description="PKS/mFAS DH" evidence="14">
    <location>
        <begin position="1174"/>
        <end position="1470"/>
    </location>
</feature>
<evidence type="ECO:0000256" key="3">
    <source>
        <dbReference type="ARBA" id="ARBA00004789"/>
    </source>
</evidence>
<dbReference type="InterPro" id="IPR020806">
    <property type="entry name" value="PKS_PP-bd"/>
</dbReference>
<dbReference type="Pfam" id="PF22336">
    <property type="entry name" value="RhiE-like_linker"/>
    <property type="match status" value="1"/>
</dbReference>
<evidence type="ECO:0000256" key="4">
    <source>
        <dbReference type="ARBA" id="ARBA00022450"/>
    </source>
</evidence>
<proteinExistence type="predicted"/>
<dbReference type="InterPro" id="IPR054514">
    <property type="entry name" value="RhiE-like_linker"/>
</dbReference>
<dbReference type="InterPro" id="IPR009081">
    <property type="entry name" value="PP-bd_ACP"/>
</dbReference>
<dbReference type="Pfam" id="PF02801">
    <property type="entry name" value="Ketoacyl-synt_C"/>
    <property type="match status" value="2"/>
</dbReference>
<dbReference type="SMART" id="SM01294">
    <property type="entry name" value="PKS_PP_betabranch"/>
    <property type="match status" value="3"/>
</dbReference>
<dbReference type="RefSeq" id="WP_312001434.1">
    <property type="nucleotide sequence ID" value="NZ_JAUSUY010000032.1"/>
</dbReference>
<dbReference type="InterPro" id="IPR029063">
    <property type="entry name" value="SAM-dependent_MTases_sf"/>
</dbReference>
<evidence type="ECO:0000256" key="1">
    <source>
        <dbReference type="ARBA" id="ARBA00003299"/>
    </source>
</evidence>
<dbReference type="InterPro" id="IPR036291">
    <property type="entry name" value="NAD(P)-bd_dom_sf"/>
</dbReference>
<evidence type="ECO:0000256" key="11">
    <source>
        <dbReference type="SAM" id="MobiDB-lite"/>
    </source>
</evidence>
<evidence type="ECO:0000256" key="5">
    <source>
        <dbReference type="ARBA" id="ARBA00022490"/>
    </source>
</evidence>
<dbReference type="InterPro" id="IPR036736">
    <property type="entry name" value="ACP-like_sf"/>
</dbReference>
<feature type="active site" description="Proton acceptor; for dehydratase activity" evidence="10">
    <location>
        <position position="17"/>
    </location>
</feature>
<dbReference type="InterPro" id="IPR013217">
    <property type="entry name" value="Methyltransf_12"/>
</dbReference>
<dbReference type="SMART" id="SM00825">
    <property type="entry name" value="PKS_KS"/>
    <property type="match status" value="2"/>
</dbReference>
<keyword evidence="4" id="KW-0596">Phosphopantetheine</keyword>
<feature type="active site" description="Proton donor; for dehydratase activity" evidence="10">
    <location>
        <position position="1376"/>
    </location>
</feature>
<dbReference type="Gene3D" id="3.40.50.150">
    <property type="entry name" value="Vaccinia Virus protein VP39"/>
    <property type="match status" value="1"/>
</dbReference>
<feature type="region of interest" description="Disordered" evidence="11">
    <location>
        <begin position="394"/>
        <end position="414"/>
    </location>
</feature>
<dbReference type="InterPro" id="IPR020807">
    <property type="entry name" value="PKS_DH"/>
</dbReference>
<dbReference type="InterPro" id="IPR050091">
    <property type="entry name" value="PKS_NRPS_Biosynth_Enz"/>
</dbReference>
<evidence type="ECO:0000256" key="9">
    <source>
        <dbReference type="ARBA" id="ARBA00023268"/>
    </source>
</evidence>
<dbReference type="Gene3D" id="3.40.47.10">
    <property type="match status" value="2"/>
</dbReference>
<keyword evidence="7 15" id="KW-0808">Transferase</keyword>
<evidence type="ECO:0000313" key="16">
    <source>
        <dbReference type="Proteomes" id="UP001248709"/>
    </source>
</evidence>
<feature type="domain" description="PKS/mFAS DH" evidence="14">
    <location>
        <begin position="1"/>
        <end position="276"/>
    </location>
</feature>
<dbReference type="Pfam" id="PF08659">
    <property type="entry name" value="KR"/>
    <property type="match status" value="2"/>
</dbReference>
<accession>A0ABU3HE00</accession>
<dbReference type="PROSITE" id="PS52004">
    <property type="entry name" value="KS3_2"/>
    <property type="match status" value="2"/>
</dbReference>
<dbReference type="SMART" id="SM00826">
    <property type="entry name" value="PKS_DH"/>
    <property type="match status" value="2"/>
</dbReference>
<feature type="domain" description="Carrier" evidence="12">
    <location>
        <begin position="2511"/>
        <end position="2588"/>
    </location>
</feature>
<keyword evidence="15" id="KW-0489">Methyltransferase</keyword>
<sequence length="3833" mass="420788">MKEQFHISVEHPILKNHKAFGQELLPGPAYVDFLYQVFHENGYSYKELELRNVSIFNPLTVARDYDVLVTVDCTETAPGIWNIVVEGQEERQGVLSSVKIKYVTAEMHRVAPVVFEAEMDKRSLAGETAHGSPLEEAYGQFRALGLVHTGFMKAEGDIVRTDDGVLVKLSLDGEALASAEHVLFHPTLIDASCVGAGILLSAEVHEDHQLFLPIFFESFRANAPIQRGCITRVRSASVQRKNEVLYMTLEIFNELGEQVAEVKNYAMKIVRGEGNDRSKVKEPPSSQGGLPSSRASTPGNVLSQGEAGTAAEAFLRHLLADRLGIPEQEIDSGVGYYEMGLDSPGLLEVVKAIEAKIGTPLTPTLLFEYTNISELSVYLAHNYESSFHAGAAGEATEDASQAPSRAGKEVSNVDGHQTERCIPELVSVDDDIAIIGMAGRFPGSGNIREFWNNLKAGKDCISEVPKSRWDWEQFNNLKSPSGKGVSRWGGFIDDPDCFDARFFRISPREAEIMDPQERLFLETCWEAVEDSGYKPGTLVAPKGSNKRNPVGVFAGVMHKDYALIGSEAMSQGQLFPLSLSHSYIANRVSYFCNFHGPSLAVDTLCSASLTAVHLAIESIKRGECEVALAGGVNLSLHPDKYKTMGLANMHSSDGHCRTFGEGGDGYVSGEGTGAIVLKPLRKAAEDGDHIYAIIKGSAINHVGTASGITVPSPVAQADLIAECLEKTGIDPRTISYVEAHGTGTSLGDPIEMQGLSKAFSQHTQDRQFCSIGSVKSNVGHGESAAGICGLIKTALMLHHKTLVKSLHSEKLNPYIDFKQSPFYVQQQTEEWKQPVLALDGRELSYPRRAGVSSFGAYGSNAHLIMEEFIPEPMAQSSGTPEIQTFIIPLSAKNEESLKVYARRLAVYLLENPLNGSSIPVDYSKESQSQVLLEGEIRAIVAEALQIQEGEVEDEQEWREMGVDLVHLTKIRECIMNRFHIELKPEDISQSESIASLVTVIIQRYLHGSVTSLVAASAAGNEVISGAEIGSAERETRLIELAYTLQMGREAMEERVVFVVDRIPELIEDLKAFAEGTATPSQCWRGRVEKRKDSASSSEWAKSIGQNATREQAGELAQLWVGGGQVNWASLYGDRKIGRMSLPTYPFARERYWLPVPSVKAQQPSAAAIEACLLHPLLHQNTSDLTKQRFSSVFTGREFFLSDHQVNGERILPGVAYFEMVRAAVELAAGELRAERSRIRIRSLTWIRPITVADAPVSIHVGLVPEENGEISVEIYGEGREAGADLVLHCKSKATFIDSDARPALDIQDLKAQCGVAALTSDQCYEISKSRDYYYGPGLRGIERVHVGFQQVLAKLSLPFSIEDTAEQFVLHPTLLDSALQAAIGLIVNPEDLAGSGNAEKLKTVLPFAVQELEIVGACESSMWAWIRYSEGCTAQDKVQKIDVDYYDHEGNLCIRMIGLSARVMEQEPNNGATTARDKMETPAPTNWAAGSHNLVPVWDTVPVTARNRWPEPADRVLMIGCVGEDSSSIREQYMNAKHLNPASFASASELSRQLKELDSIDHIVWASSQRSRPSVTDEALIDGQEQGVLQLFRLVKALLESGYGTKNLGWTIVTTQAQPVHPSESVNPADASVHGLVGTMAKEYPAWKIRLMDLESGGEWPVSEMLEMDSEEQGDSWAYRGGEWFKRQLIPQTMADHPEKSLYKAGGVYVVIGGAGGIGEVWSEYMIRTYQARVVWIGRSKGSAALQRKLDRLASFGPAPFYISADARDRDALQQAYREIKERYGHIDGVIHSAIVLLDKSLANMEEEQFRAGIAAKADVSVRLAQVFNGEPLDFVLFFSSLNSFLKPPGQSNYSAGCVFKDAFAHQLSLEWACPVKVMNWGYWGNAGVVASKEYQDRMAQAGIGSIESEEAMAALETLLAGRVRQMALMKTTRPLSLKGVRNEERLEVNAQFTPSLIREMRMTMVDDTGIRRIQKDLIEKSEKMGQLLLDLLWSQLQSAGWFLEESGDIAALKLKTGLPDMYERWLKESIALFVRKGFLQSDGFTYTVMKTEPAEMTAQWMEWNRQKELWIADPNMKAQVLLVEAVLQNLPEIVSGRSLATDIIFPGGSMDLVEGIYKHNAIADYYNEALADHVVAYVQARAKLDPKAKIRILEIGAGTGGTSSMVFRKLKSVEQYVQEYTYTDLSKAFLHHAEKEYGPDYPYLTYRLFNTEEPVAGQGIATGTYDLVIAANVMHATPNIRQSVRNAKAALKTNGLLLLNELASNSLFTHLTFGLLKGWWLYEDSKLRIPGSPGLSPQTWERVLEGEGYHCVYFPAASAHKLGQQIIIAESDGILRLQAAQLSADGVSQGDAAQSASQHIRKEKLMTNEISRRPETIKHTAADHVRLVIRENLSSLLKMEEGEIQDEQSFSDYGLDSITGVHFVKVLNDSLGIEIETIALFDYSSVSQLTGFILSEHSAAILDKLAPAETAISVKAPNGPSADQFATAERSPFLAASLESEQDASAENERLTMYIRGIVMDHLSEALKLDAKEIDPGRPFADYGLDSITGVHMVKLINDTLAIELESIALFDYSSVYKLAEFIYSQYGGKVAGYTANQAARQEALKVYSEREEIARPAIAAGSRFIRRGERPVLTTGGGEETAGSPIHKGPIAVIGMSGRFAKSKSLNEFWNHLSSGTNLVGEVSRWDLSKYFPEGSDYCKYGSFLDDIDKFDPLFFNISGLEASYMDPQQRIFLEESWKALEDAGYAGEGVGNRKCGIYLGYTGGDYVHLLGENPPAHAFMGNSGSIIPARIAYYLNLKGPAVTVDTACSSSLVAIHLACQGLWTGETEMALAGGVSIQTTAGFYQSYNGMGMLSPTGRCQTFDDRADGFVPGEAVGAVVLKRLEDAIADGDHIYGVIRGSGMNQDGTTNGMTAPSAISQERLEREVYENFAINPENIQMVEAHGTGTKLGDPIEYHALSRAFRKYTDKTEFCAIGSVKTNIGHAAAAAGVSGFIKVLLALRHKQIPPTLHFESGNSNIQFEKSPFYVNSSLKDWNTSGSVKRCAALSSFGFSGTNVHLVIEEAPKLMRKPAEKPGYLIVLSGRTFEALREQAAQLQEFCLSELMVNCGNMSYTLMQGRRHFQYRLACVISSVGELEDVLGIWLKKGKTAKVLVSQVKENEHREQASLKRYGNQCIEHCRSVRDGSDYLEQLSTVAELFVQGYALNYSGLFANDRYCRVPLPTYPFERERYWVEEQEEPLTAVDRNSGALAAASILHPLVHQNTSDFSEQRYSSTFSGEEFFLTDHKVNGRKVLPGVAYLEMAHAAISQASGESKEQGNGVLLKNVVWARPIIVEEHPVLVHIALSREISGEISYEIFTEDGGGDWMVHSQGSAQVQAIAEASLMDISLIKAKCAEGIVTAEQCYNAFNSIGMEYGPGHKAITELYLGKNQVLAKLSLPKSVTQRQDRYVLHPSLMDAALQAPIGLIMNGFHMDGTGNPEQHKPILPYAVEEVQIIRPCVPEMWAHVRMDETIPATRQIQKYNLDLCDESGRVCVRMQGLTSRVLEGGAGGPGTETLLLEPVWKEAAIRPNAQAPEFARRLAVICEPGADLAGGSLGEALGGRCIVLNDAGEAIDRRFTAYAMRVLEEIRSLLNDQSAAAVFLQVVVPADGEGQLLSGLSGLLRTAQLENPKFIGQLIEAEAKDPQAMIRLLEENGRVPADSRIRYSGGIRYVAGLREAEAPDLEGVPWKADGVYLITGGAGELGLVFAKEIAERARGAKLFLTGRSPLDEAKRARIEEVRGLGARVEYRQVDVSDESAVHSLIREVREGFGELNGIVHSAGVVRDSFILN</sequence>
<dbReference type="InterPro" id="IPR013968">
    <property type="entry name" value="PKS_KR"/>
</dbReference>
<evidence type="ECO:0000313" key="15">
    <source>
        <dbReference type="EMBL" id="MDT3429039.1"/>
    </source>
</evidence>
<dbReference type="InterPro" id="IPR014030">
    <property type="entry name" value="Ketoacyl_synth_N"/>
</dbReference>
<feature type="active site" description="Proton donor; for dehydratase activity" evidence="10">
    <location>
        <position position="190"/>
    </location>
</feature>
<dbReference type="Pfam" id="PF00550">
    <property type="entry name" value="PP-binding"/>
    <property type="match status" value="4"/>
</dbReference>
<evidence type="ECO:0000256" key="6">
    <source>
        <dbReference type="ARBA" id="ARBA00022553"/>
    </source>
</evidence>
<evidence type="ECO:0000259" key="12">
    <source>
        <dbReference type="PROSITE" id="PS50075"/>
    </source>
</evidence>
<dbReference type="SMART" id="SM00823">
    <property type="entry name" value="PKS_PP"/>
    <property type="match status" value="3"/>
</dbReference>
<dbReference type="EMBL" id="JAUSUY010000032">
    <property type="protein sequence ID" value="MDT3429039.1"/>
    <property type="molecule type" value="Genomic_DNA"/>
</dbReference>
<gene>
    <name evidence="15" type="ORF">J2Z22_004638</name>
</gene>
<feature type="compositionally biased region" description="Polar residues" evidence="11">
    <location>
        <begin position="284"/>
        <end position="303"/>
    </location>
</feature>
<keyword evidence="5" id="KW-0963">Cytoplasm</keyword>
<dbReference type="InterPro" id="IPR018201">
    <property type="entry name" value="Ketoacyl_synth_AS"/>
</dbReference>
<dbReference type="Pfam" id="PF21089">
    <property type="entry name" value="PKS_DH_N"/>
    <property type="match status" value="3"/>
</dbReference>
<evidence type="ECO:0000259" key="14">
    <source>
        <dbReference type="PROSITE" id="PS52019"/>
    </source>
</evidence>
<dbReference type="GO" id="GO:0032259">
    <property type="term" value="P:methylation"/>
    <property type="evidence" value="ECO:0007669"/>
    <property type="project" value="UniProtKB-KW"/>
</dbReference>
<dbReference type="Pfam" id="PF14765">
    <property type="entry name" value="PS-DH"/>
    <property type="match status" value="3"/>
</dbReference>
<feature type="domain" description="Ketosynthase family 3 (KS3)" evidence="13">
    <location>
        <begin position="2650"/>
        <end position="3065"/>
    </location>
</feature>
<feature type="region of interest" description="C-terminal hotdog fold" evidence="10">
    <location>
        <begin position="129"/>
        <end position="276"/>
    </location>
</feature>
<comment type="subcellular location">
    <subcellularLocation>
        <location evidence="2">Cytoplasm</location>
    </subcellularLocation>
</comment>
<feature type="domain" description="PKS/mFAS DH" evidence="14">
    <location>
        <begin position="3259"/>
        <end position="3553"/>
    </location>
</feature>
<dbReference type="SUPFAM" id="SSF53901">
    <property type="entry name" value="Thiolase-like"/>
    <property type="match status" value="2"/>
</dbReference>
<feature type="region of interest" description="C-terminal hotdog fold" evidence="10">
    <location>
        <begin position="1314"/>
        <end position="1470"/>
    </location>
</feature>
<feature type="region of interest" description="C-terminal hotdog fold" evidence="10">
    <location>
        <begin position="3397"/>
        <end position="3553"/>
    </location>
</feature>
<name>A0ABU3HE00_9BACL</name>
<feature type="non-terminal residue" evidence="15">
    <location>
        <position position="3833"/>
    </location>
</feature>
<evidence type="ECO:0000256" key="8">
    <source>
        <dbReference type="ARBA" id="ARBA00022737"/>
    </source>
</evidence>
<evidence type="ECO:0000259" key="13">
    <source>
        <dbReference type="PROSITE" id="PS52004"/>
    </source>
</evidence>
<feature type="region of interest" description="Disordered" evidence="11">
    <location>
        <begin position="274"/>
        <end position="303"/>
    </location>
</feature>
<dbReference type="PROSITE" id="PS50075">
    <property type="entry name" value="CARRIER"/>
    <property type="match status" value="4"/>
</dbReference>
<dbReference type="Gene3D" id="3.10.129.110">
    <property type="entry name" value="Polyketide synthase dehydratase"/>
    <property type="match status" value="3"/>
</dbReference>
<dbReference type="InterPro" id="IPR049900">
    <property type="entry name" value="PKS_mFAS_DH"/>
</dbReference>
<dbReference type="Gene3D" id="1.10.1200.10">
    <property type="entry name" value="ACP-like"/>
    <property type="match status" value="4"/>
</dbReference>
<dbReference type="Pfam" id="PF08242">
    <property type="entry name" value="Methyltransf_12"/>
    <property type="match status" value="1"/>
</dbReference>
<feature type="active site" description="Proton acceptor; for dehydratase activity" evidence="10">
    <location>
        <position position="3288"/>
    </location>
</feature>
<comment type="function">
    <text evidence="1">Involved in some intermediate steps for the synthesis of the antibiotic polyketide bacillaene which is involved in secondary metabolism.</text>
</comment>
<dbReference type="Proteomes" id="UP001248709">
    <property type="component" value="Unassembled WGS sequence"/>
</dbReference>
<feature type="domain" description="Carrier" evidence="12">
    <location>
        <begin position="2381"/>
        <end position="2458"/>
    </location>
</feature>
<comment type="pathway">
    <text evidence="3">Antibiotic biosynthesis; bacillaene biosynthesis.</text>
</comment>
<feature type="domain" description="Carrier" evidence="12">
    <location>
        <begin position="306"/>
        <end position="383"/>
    </location>
</feature>
<dbReference type="Gene3D" id="1.10.1240.100">
    <property type="match status" value="1"/>
</dbReference>
<keyword evidence="6" id="KW-0597">Phosphoprotein</keyword>
<feature type="region of interest" description="N-terminal hotdog fold" evidence="10">
    <location>
        <begin position="3259"/>
        <end position="3383"/>
    </location>
</feature>
<dbReference type="InterPro" id="IPR014031">
    <property type="entry name" value="Ketoacyl_synth_C"/>
</dbReference>
<dbReference type="InterPro" id="IPR020841">
    <property type="entry name" value="PKS_Beta-ketoAc_synthase_dom"/>
</dbReference>
<dbReference type="InterPro" id="IPR049552">
    <property type="entry name" value="PKS_DH_N"/>
</dbReference>
<feature type="active site" description="Proton donor; for dehydratase activity" evidence="10">
    <location>
        <position position="3459"/>
    </location>
</feature>
<dbReference type="PROSITE" id="PS52019">
    <property type="entry name" value="PKS_MFAS_DH"/>
    <property type="match status" value="3"/>
</dbReference>